<reference evidence="7 8" key="1">
    <citation type="submission" date="2017-05" db="EMBL/GenBank/DDBJ databases">
        <title>Genomic insights into alkan degradation activity of Oleiphilus messinensis.</title>
        <authorList>
            <person name="Kozyavkin S.A."/>
            <person name="Slesarev A.I."/>
            <person name="Golyshin P.N."/>
            <person name="Korzhenkov A."/>
            <person name="Golyshina O.N."/>
            <person name="Toshchakov S.V."/>
        </authorList>
    </citation>
    <scope>NUCLEOTIDE SEQUENCE [LARGE SCALE GENOMIC DNA]</scope>
    <source>
        <strain evidence="7 8">ME102</strain>
    </source>
</reference>
<evidence type="ECO:0000256" key="5">
    <source>
        <dbReference type="ARBA" id="ARBA00023136"/>
    </source>
</evidence>
<feature type="transmembrane region" description="Helical" evidence="6">
    <location>
        <begin position="240"/>
        <end position="258"/>
    </location>
</feature>
<keyword evidence="6" id="KW-1003">Cell membrane</keyword>
<comment type="subcellular location">
    <subcellularLocation>
        <location evidence="6">Cell membrane</location>
        <topology evidence="6">Multi-pass membrane protein</topology>
    </subcellularLocation>
    <subcellularLocation>
        <location evidence="1">Membrane</location>
        <topology evidence="1">Multi-pass membrane protein</topology>
    </subcellularLocation>
</comment>
<sequence>MEILLYILAGAGVGFAVGLTGVGGGSLMTPLLLMFGYPTHIAIGTDLIYAAATKAGGVITHQKQKTVEWHLVFKLASGSIPASIATTFVLSRYFTNPEEYQHILLTTLGVMLILTSGVLLFKGKLQSLNREPSRFTLYMRRHASVLTVFMGVILGICVTLSSVGAGAFGAAILLTLYPRLSSIKIIGTDIAHAVPLTLIAGLGHMHLGNVDFVLLGSLLVGSLPAIHLGTLLGRRLPDKILQPILASVLMLIGIKYAFF</sequence>
<feature type="transmembrane region" description="Helical" evidence="6">
    <location>
        <begin position="71"/>
        <end position="94"/>
    </location>
</feature>
<keyword evidence="4 6" id="KW-1133">Transmembrane helix</keyword>
<evidence type="ECO:0000256" key="3">
    <source>
        <dbReference type="ARBA" id="ARBA00022692"/>
    </source>
</evidence>
<evidence type="ECO:0000256" key="2">
    <source>
        <dbReference type="ARBA" id="ARBA00009142"/>
    </source>
</evidence>
<evidence type="ECO:0000256" key="6">
    <source>
        <dbReference type="RuleBase" id="RU363041"/>
    </source>
</evidence>
<keyword evidence="3 6" id="KW-0812">Transmembrane</keyword>
<comment type="similarity">
    <text evidence="2 6">Belongs to the 4-toluene sulfonate uptake permease (TSUP) (TC 2.A.102) family.</text>
</comment>
<gene>
    <name evidence="7" type="ORF">OLMES_3320</name>
</gene>
<evidence type="ECO:0000313" key="8">
    <source>
        <dbReference type="Proteomes" id="UP000196027"/>
    </source>
</evidence>
<dbReference type="EMBL" id="CP021425">
    <property type="protein sequence ID" value="ARU57360.1"/>
    <property type="molecule type" value="Genomic_DNA"/>
</dbReference>
<dbReference type="RefSeq" id="WP_087462263.1">
    <property type="nucleotide sequence ID" value="NZ_CP021425.1"/>
</dbReference>
<dbReference type="GO" id="GO:0005886">
    <property type="term" value="C:plasma membrane"/>
    <property type="evidence" value="ECO:0007669"/>
    <property type="project" value="UniProtKB-SubCell"/>
</dbReference>
<keyword evidence="5 6" id="KW-0472">Membrane</keyword>
<dbReference type="OrthoDB" id="5189995at2"/>
<dbReference type="PANTHER" id="PTHR43701">
    <property type="entry name" value="MEMBRANE TRANSPORTER PROTEIN MJ0441-RELATED"/>
    <property type="match status" value="1"/>
</dbReference>
<evidence type="ECO:0000256" key="1">
    <source>
        <dbReference type="ARBA" id="ARBA00004141"/>
    </source>
</evidence>
<dbReference type="KEGG" id="ome:OLMES_3320"/>
<evidence type="ECO:0000313" key="7">
    <source>
        <dbReference type="EMBL" id="ARU57360.1"/>
    </source>
</evidence>
<dbReference type="Pfam" id="PF01925">
    <property type="entry name" value="TauE"/>
    <property type="match status" value="1"/>
</dbReference>
<dbReference type="Proteomes" id="UP000196027">
    <property type="component" value="Chromosome"/>
</dbReference>
<dbReference type="PANTHER" id="PTHR43701:SF2">
    <property type="entry name" value="MEMBRANE TRANSPORTER PROTEIN YJNA-RELATED"/>
    <property type="match status" value="1"/>
</dbReference>
<feature type="transmembrane region" description="Helical" evidence="6">
    <location>
        <begin position="212"/>
        <end position="233"/>
    </location>
</feature>
<proteinExistence type="inferred from homology"/>
<accession>A0A1Y0IAT4</accession>
<name>A0A1Y0IAT4_9GAMM</name>
<feature type="transmembrane region" description="Helical" evidence="6">
    <location>
        <begin position="32"/>
        <end position="51"/>
    </location>
</feature>
<organism evidence="7 8">
    <name type="scientific">Oleiphilus messinensis</name>
    <dbReference type="NCBI Taxonomy" id="141451"/>
    <lineage>
        <taxon>Bacteria</taxon>
        <taxon>Pseudomonadati</taxon>
        <taxon>Pseudomonadota</taxon>
        <taxon>Gammaproteobacteria</taxon>
        <taxon>Oceanospirillales</taxon>
        <taxon>Oleiphilaceae</taxon>
        <taxon>Oleiphilus</taxon>
    </lineage>
</organism>
<evidence type="ECO:0000256" key="4">
    <source>
        <dbReference type="ARBA" id="ARBA00022989"/>
    </source>
</evidence>
<keyword evidence="8" id="KW-1185">Reference proteome</keyword>
<protein>
    <recommendedName>
        <fullName evidence="6">Probable membrane transporter protein</fullName>
    </recommendedName>
</protein>
<dbReference type="AlphaFoldDB" id="A0A1Y0IAT4"/>
<feature type="transmembrane region" description="Helical" evidence="6">
    <location>
        <begin position="142"/>
        <end position="174"/>
    </location>
</feature>
<feature type="transmembrane region" description="Helical" evidence="6">
    <location>
        <begin position="100"/>
        <end position="121"/>
    </location>
</feature>
<dbReference type="InterPro" id="IPR002781">
    <property type="entry name" value="TM_pro_TauE-like"/>
</dbReference>
<dbReference type="InterPro" id="IPR051598">
    <property type="entry name" value="TSUP/Inactive_protease-like"/>
</dbReference>